<gene>
    <name evidence="1" type="ORF">WG66_10140</name>
</gene>
<dbReference type="AlphaFoldDB" id="A0A0W0FLV4"/>
<comment type="caution">
    <text evidence="1">The sequence shown here is derived from an EMBL/GenBank/DDBJ whole genome shotgun (WGS) entry which is preliminary data.</text>
</comment>
<proteinExistence type="predicted"/>
<sequence length="20" mass="2423">MSLELLGQSVRDSRLQYWKI</sequence>
<dbReference type="Proteomes" id="UP000054988">
    <property type="component" value="Unassembled WGS sequence"/>
</dbReference>
<evidence type="ECO:0000313" key="2">
    <source>
        <dbReference type="Proteomes" id="UP000054988"/>
    </source>
</evidence>
<accession>A0A0W0FLV4</accession>
<organism evidence="1 2">
    <name type="scientific">Moniliophthora roreri</name>
    <name type="common">Frosty pod rot fungus</name>
    <name type="synonym">Monilia roreri</name>
    <dbReference type="NCBI Taxonomy" id="221103"/>
    <lineage>
        <taxon>Eukaryota</taxon>
        <taxon>Fungi</taxon>
        <taxon>Dikarya</taxon>
        <taxon>Basidiomycota</taxon>
        <taxon>Agaricomycotina</taxon>
        <taxon>Agaricomycetes</taxon>
        <taxon>Agaricomycetidae</taxon>
        <taxon>Agaricales</taxon>
        <taxon>Marasmiineae</taxon>
        <taxon>Marasmiaceae</taxon>
        <taxon>Moniliophthora</taxon>
    </lineage>
</organism>
<reference evidence="1 2" key="1">
    <citation type="submission" date="2015-12" db="EMBL/GenBank/DDBJ databases">
        <title>Draft genome sequence of Moniliophthora roreri, the causal agent of frosty pod rot of cacao.</title>
        <authorList>
            <person name="Aime M.C."/>
            <person name="Diaz-Valderrama J.R."/>
            <person name="Kijpornyongpan T."/>
            <person name="Phillips-Mora W."/>
        </authorList>
    </citation>
    <scope>NUCLEOTIDE SEQUENCE [LARGE SCALE GENOMIC DNA]</scope>
    <source>
        <strain evidence="1 2">MCA 2952</strain>
    </source>
</reference>
<dbReference type="EMBL" id="LATX01001860">
    <property type="protein sequence ID" value="KTB37283.1"/>
    <property type="molecule type" value="Genomic_DNA"/>
</dbReference>
<evidence type="ECO:0000313" key="1">
    <source>
        <dbReference type="EMBL" id="KTB37283.1"/>
    </source>
</evidence>
<protein>
    <submittedName>
        <fullName evidence="1">Uncharacterized protein</fullName>
    </submittedName>
</protein>
<name>A0A0W0FLV4_MONRR</name>